<evidence type="ECO:0000313" key="3">
    <source>
        <dbReference type="Proteomes" id="UP000886833"/>
    </source>
</evidence>
<dbReference type="Gene3D" id="3.90.550.10">
    <property type="entry name" value="Spore Coat Polysaccharide Biosynthesis Protein SpsA, Chain A"/>
    <property type="match status" value="1"/>
</dbReference>
<dbReference type="EMBL" id="DVKQ01000062">
    <property type="protein sequence ID" value="HIT37786.1"/>
    <property type="molecule type" value="Genomic_DNA"/>
</dbReference>
<dbReference type="InterPro" id="IPR001173">
    <property type="entry name" value="Glyco_trans_2-like"/>
</dbReference>
<reference evidence="2" key="1">
    <citation type="submission" date="2020-10" db="EMBL/GenBank/DDBJ databases">
        <authorList>
            <person name="Gilroy R."/>
        </authorList>
    </citation>
    <scope>NUCLEOTIDE SEQUENCE</scope>
    <source>
        <strain evidence="2">CHK195-26880</strain>
    </source>
</reference>
<evidence type="ECO:0000313" key="2">
    <source>
        <dbReference type="EMBL" id="HIT37786.1"/>
    </source>
</evidence>
<sequence length="265" mass="31035">MKHVFVVLAYKESDKLEFCIKSVLNQSIKTNVVIATSTPNDYISNMAKKYKLKVIKNKESKGIGYDFDFASNCVKADLVTIAHQDDIYEYNYAESVINAYDKCKDSIIIFTDYFEVKNEVKEMTNLNLKIKRILLFPLRFKALNKYKFFKRGALRFGCAICCPAVTFVTKNVPKDKFKSDMKSNIDWLAWEKLSKLKGRFIYIPKKYMGHRIHEESTTTEIINEHTRTKEDLEMLKKFWPEAIAKFINKFYVKAEINNNVKEDSK</sequence>
<gene>
    <name evidence="2" type="ORF">IAB59_04865</name>
</gene>
<dbReference type="AlphaFoldDB" id="A0A9D1GBL8"/>
<reference evidence="2" key="2">
    <citation type="journal article" date="2021" name="PeerJ">
        <title>Extensive microbial diversity within the chicken gut microbiome revealed by metagenomics and culture.</title>
        <authorList>
            <person name="Gilroy R."/>
            <person name="Ravi A."/>
            <person name="Getino M."/>
            <person name="Pursley I."/>
            <person name="Horton D.L."/>
            <person name="Alikhan N.F."/>
            <person name="Baker D."/>
            <person name="Gharbi K."/>
            <person name="Hall N."/>
            <person name="Watson M."/>
            <person name="Adriaenssens E.M."/>
            <person name="Foster-Nyarko E."/>
            <person name="Jarju S."/>
            <person name="Secka A."/>
            <person name="Antonio M."/>
            <person name="Oren A."/>
            <person name="Chaudhuri R.R."/>
            <person name="La Ragione R."/>
            <person name="Hildebrand F."/>
            <person name="Pallen M.J."/>
        </authorList>
    </citation>
    <scope>NUCLEOTIDE SEQUENCE</scope>
    <source>
        <strain evidence="2">CHK195-26880</strain>
    </source>
</reference>
<accession>A0A9D1GBL8</accession>
<dbReference type="InterPro" id="IPR029044">
    <property type="entry name" value="Nucleotide-diphossugar_trans"/>
</dbReference>
<feature type="domain" description="Glycosyltransferase 2-like" evidence="1">
    <location>
        <begin position="6"/>
        <end position="134"/>
    </location>
</feature>
<organism evidence="2 3">
    <name type="scientific">Candidatus Onthousia faecipullorum</name>
    <dbReference type="NCBI Taxonomy" id="2840887"/>
    <lineage>
        <taxon>Bacteria</taxon>
        <taxon>Bacillati</taxon>
        <taxon>Bacillota</taxon>
        <taxon>Bacilli</taxon>
        <taxon>Candidatus Onthousia</taxon>
    </lineage>
</organism>
<dbReference type="Pfam" id="PF00535">
    <property type="entry name" value="Glycos_transf_2"/>
    <property type="match status" value="1"/>
</dbReference>
<comment type="caution">
    <text evidence="2">The sequence shown here is derived from an EMBL/GenBank/DDBJ whole genome shotgun (WGS) entry which is preliminary data.</text>
</comment>
<dbReference type="Proteomes" id="UP000886833">
    <property type="component" value="Unassembled WGS sequence"/>
</dbReference>
<dbReference type="SUPFAM" id="SSF53448">
    <property type="entry name" value="Nucleotide-diphospho-sugar transferases"/>
    <property type="match status" value="1"/>
</dbReference>
<evidence type="ECO:0000259" key="1">
    <source>
        <dbReference type="Pfam" id="PF00535"/>
    </source>
</evidence>
<name>A0A9D1GBL8_9FIRM</name>
<proteinExistence type="predicted"/>
<protein>
    <submittedName>
        <fullName evidence="2">Glycosyltransferase</fullName>
    </submittedName>
</protein>